<name>F2X0Y0_NOSBO</name>
<dbReference type="Pfam" id="PF01201">
    <property type="entry name" value="Ribosomal_S8e"/>
    <property type="match status" value="1"/>
</dbReference>
<sequence length="170" mass="19034">MGINHRGEHKRKKTGGKKALRRKKRNNRAGSQPSNTRIGNFKVVDKRSRGGNVKHKALRLTEGTFTFQSTSNSYVTQLKEVMYHPSSNELIRTNTLTKSSVVKVDAEPFLGDLEKIGAQEKDKMLYECAGKGYLYGIITSRPGQEGIASGDILQGKKLQFYSALFKKNKI</sequence>
<evidence type="ECO:0000256" key="2">
    <source>
        <dbReference type="ARBA" id="ARBA00022980"/>
    </source>
</evidence>
<feature type="compositionally biased region" description="Basic residues" evidence="5">
    <location>
        <begin position="7"/>
        <end position="27"/>
    </location>
</feature>
<dbReference type="InterPro" id="IPR022309">
    <property type="entry name" value="Ribosomal_Se8/biogenesis_NSA2"/>
</dbReference>
<evidence type="ECO:0000256" key="1">
    <source>
        <dbReference type="ARBA" id="ARBA00005257"/>
    </source>
</evidence>
<protein>
    <recommendedName>
        <fullName evidence="4">40S ribosomal protein S8</fullName>
    </recommendedName>
</protein>
<dbReference type="EMBL" id="HQ291358">
    <property type="protein sequence ID" value="ADZ95611.1"/>
    <property type="molecule type" value="mRNA"/>
</dbReference>
<dbReference type="GO" id="GO:0005840">
    <property type="term" value="C:ribosome"/>
    <property type="evidence" value="ECO:0007669"/>
    <property type="project" value="UniProtKB-KW"/>
</dbReference>
<evidence type="ECO:0000256" key="4">
    <source>
        <dbReference type="RuleBase" id="RU000669"/>
    </source>
</evidence>
<dbReference type="CDD" id="cd11380">
    <property type="entry name" value="Ribosomal_S8e_like"/>
    <property type="match status" value="1"/>
</dbReference>
<dbReference type="NCBIfam" id="TIGR00307">
    <property type="entry name" value="eS8"/>
    <property type="match status" value="1"/>
</dbReference>
<dbReference type="OMA" id="QRPHYRK"/>
<dbReference type="GO" id="GO:0003735">
    <property type="term" value="F:structural constituent of ribosome"/>
    <property type="evidence" value="ECO:0007669"/>
    <property type="project" value="InterPro"/>
</dbReference>
<dbReference type="PANTHER" id="PTHR10394">
    <property type="entry name" value="40S RIBOSOMAL PROTEIN S8"/>
    <property type="match status" value="1"/>
</dbReference>
<evidence type="ECO:0000256" key="3">
    <source>
        <dbReference type="ARBA" id="ARBA00023274"/>
    </source>
</evidence>
<organism evidence="6">
    <name type="scientific">Nosema bombycis</name>
    <name type="common">Microsporidian parasite</name>
    <name type="synonym">Pebrine of silkworm</name>
    <dbReference type="NCBI Taxonomy" id="27978"/>
    <lineage>
        <taxon>Eukaryota</taxon>
        <taxon>Fungi</taxon>
        <taxon>Fungi incertae sedis</taxon>
        <taxon>Microsporidia</taxon>
        <taxon>Nosematidae</taxon>
        <taxon>Nosema</taxon>
    </lineage>
</organism>
<keyword evidence="2 4" id="KW-0689">Ribosomal protein</keyword>
<dbReference type="GO" id="GO:0006412">
    <property type="term" value="P:translation"/>
    <property type="evidence" value="ECO:0007669"/>
    <property type="project" value="InterPro"/>
</dbReference>
<evidence type="ECO:0000256" key="5">
    <source>
        <dbReference type="SAM" id="MobiDB-lite"/>
    </source>
</evidence>
<dbReference type="InterPro" id="IPR001047">
    <property type="entry name" value="Ribosomal_eS8"/>
</dbReference>
<dbReference type="Gene3D" id="3.10.290.70">
    <property type="match status" value="1"/>
</dbReference>
<keyword evidence="3 4" id="KW-0687">Ribonucleoprotein</keyword>
<dbReference type="VEuPathDB" id="MicrosporidiaDB:NBO_1167g0001"/>
<dbReference type="AlphaFoldDB" id="F2X0Y0"/>
<accession>F2X0Y0</accession>
<evidence type="ECO:0000313" key="6">
    <source>
        <dbReference type="EMBL" id="ADZ95611.1"/>
    </source>
</evidence>
<reference evidence="6" key="1">
    <citation type="submission" date="2010-09" db="EMBL/GenBank/DDBJ databases">
        <title>The organization of cytoplasmic ribosomal protein genes in microsporidian Nosema bombycis genome.</title>
        <authorList>
            <person name="Liu H."/>
            <person name="Pan G."/>
            <person name="Li T."/>
            <person name="Huang W."/>
            <person name="Zhou Z."/>
        </authorList>
    </citation>
    <scope>NUCLEOTIDE SEQUENCE</scope>
    <source>
        <strain evidence="6">CQ1</strain>
    </source>
</reference>
<proteinExistence type="evidence at transcript level"/>
<dbReference type="GO" id="GO:1990904">
    <property type="term" value="C:ribonucleoprotein complex"/>
    <property type="evidence" value="ECO:0007669"/>
    <property type="project" value="UniProtKB-KW"/>
</dbReference>
<comment type="similarity">
    <text evidence="1 4">Belongs to the eukaryotic ribosomal protein eS8 family.</text>
</comment>
<feature type="region of interest" description="Disordered" evidence="5">
    <location>
        <begin position="1"/>
        <end position="39"/>
    </location>
</feature>